<dbReference type="InterPro" id="IPR000244">
    <property type="entry name" value="Ribosomal_bL9"/>
</dbReference>
<dbReference type="Gene3D" id="3.10.430.100">
    <property type="entry name" value="Ribosomal protein L9, C-terminal domain"/>
    <property type="match status" value="1"/>
</dbReference>
<dbReference type="EMBL" id="LC066377">
    <property type="protein sequence ID" value="BAT28302.1"/>
    <property type="molecule type" value="Genomic_DNA"/>
</dbReference>
<evidence type="ECO:0000259" key="9">
    <source>
        <dbReference type="PROSITE" id="PS00651"/>
    </source>
</evidence>
<sequence>MEVILLERIARLGQLGDTVRVRDGYARNYLLPTGRALRANDANRARFEAQKAQLVARNEERKSEAQSIAEQLNGKRFVIVRSAGETGQLYGSVSARDIAELVRAEGYAINRNAVELNLPIKAIGLHTVAIVLHPEVESRIELNIARSQDEAERQARGETLTSADAIYGRDEDEDLADEDAEGEEDEAETESDDARA</sequence>
<dbReference type="Pfam" id="PF01281">
    <property type="entry name" value="Ribosomal_L9_N"/>
    <property type="match status" value="1"/>
</dbReference>
<evidence type="ECO:0000256" key="8">
    <source>
        <dbReference type="SAM" id="MobiDB-lite"/>
    </source>
</evidence>
<name>A0A0P0Z349_9HYPH</name>
<dbReference type="PROSITE" id="PS00651">
    <property type="entry name" value="RIBOSOMAL_L9"/>
    <property type="match status" value="1"/>
</dbReference>
<dbReference type="HAMAP" id="MF_00503">
    <property type="entry name" value="Ribosomal_bL9"/>
    <property type="match status" value="1"/>
</dbReference>
<dbReference type="RefSeq" id="WP_062226229.1">
    <property type="nucleotide sequence ID" value="NZ_BBWR01000002.1"/>
</dbReference>
<evidence type="ECO:0000256" key="2">
    <source>
        <dbReference type="ARBA" id="ARBA00022730"/>
    </source>
</evidence>
<dbReference type="SUPFAM" id="SSF55658">
    <property type="entry name" value="L9 N-domain-like"/>
    <property type="match status" value="1"/>
</dbReference>
<evidence type="ECO:0000256" key="7">
    <source>
        <dbReference type="HAMAP-Rule" id="MF_00503"/>
    </source>
</evidence>
<evidence type="ECO:0000256" key="4">
    <source>
        <dbReference type="ARBA" id="ARBA00022980"/>
    </source>
</evidence>
<evidence type="ECO:0000256" key="5">
    <source>
        <dbReference type="ARBA" id="ARBA00023274"/>
    </source>
</evidence>
<comment type="similarity">
    <text evidence="1 7">Belongs to the bacterial ribosomal protein bL9 family.</text>
</comment>
<dbReference type="GO" id="GO:1990904">
    <property type="term" value="C:ribonucleoprotein complex"/>
    <property type="evidence" value="ECO:0007669"/>
    <property type="project" value="UniProtKB-KW"/>
</dbReference>
<dbReference type="Gene3D" id="3.40.5.10">
    <property type="entry name" value="Ribosomal protein L9, N-terminal domain"/>
    <property type="match status" value="1"/>
</dbReference>
<dbReference type="InterPro" id="IPR020070">
    <property type="entry name" value="Ribosomal_bL9_N"/>
</dbReference>
<dbReference type="InterPro" id="IPR009027">
    <property type="entry name" value="Ribosomal_bL9/RNase_H1_N"/>
</dbReference>
<dbReference type="InterPro" id="IPR020594">
    <property type="entry name" value="Ribosomal_bL9_bac/chp"/>
</dbReference>
<dbReference type="AlphaFoldDB" id="A0A0P0Z349"/>
<keyword evidence="4 7" id="KW-0689">Ribosomal protein</keyword>
<evidence type="ECO:0000313" key="10">
    <source>
        <dbReference type="EMBL" id="BAT28302.1"/>
    </source>
</evidence>
<keyword evidence="5 7" id="KW-0687">Ribonucleoprotein</keyword>
<protein>
    <recommendedName>
        <fullName evidence="6 7">Large ribosomal subunit protein bL9</fullName>
    </recommendedName>
</protein>
<keyword evidence="2 7" id="KW-0699">rRNA-binding</keyword>
<dbReference type="PANTHER" id="PTHR21368">
    <property type="entry name" value="50S RIBOSOMAL PROTEIN L9"/>
    <property type="match status" value="1"/>
</dbReference>
<dbReference type="Pfam" id="PF03948">
    <property type="entry name" value="Ribosomal_L9_C"/>
    <property type="match status" value="1"/>
</dbReference>
<proteinExistence type="inferred from homology"/>
<dbReference type="GO" id="GO:0019843">
    <property type="term" value="F:rRNA binding"/>
    <property type="evidence" value="ECO:0007669"/>
    <property type="project" value="UniProtKB-UniRule"/>
</dbReference>
<feature type="region of interest" description="Disordered" evidence="8">
    <location>
        <begin position="148"/>
        <end position="196"/>
    </location>
</feature>
<evidence type="ECO:0000256" key="1">
    <source>
        <dbReference type="ARBA" id="ARBA00010605"/>
    </source>
</evidence>
<dbReference type="GO" id="GO:0006412">
    <property type="term" value="P:translation"/>
    <property type="evidence" value="ECO:0007669"/>
    <property type="project" value="UniProtKB-UniRule"/>
</dbReference>
<dbReference type="InterPro" id="IPR020069">
    <property type="entry name" value="Ribosomal_bL9_C"/>
</dbReference>
<organism evidence="10">
    <name type="scientific">Aureimonas frigidaquae</name>
    <dbReference type="NCBI Taxonomy" id="424757"/>
    <lineage>
        <taxon>Bacteria</taxon>
        <taxon>Pseudomonadati</taxon>
        <taxon>Pseudomonadota</taxon>
        <taxon>Alphaproteobacteria</taxon>
        <taxon>Hyphomicrobiales</taxon>
        <taxon>Aurantimonadaceae</taxon>
        <taxon>Aureimonas</taxon>
    </lineage>
</organism>
<accession>A0A0P0Z349</accession>
<feature type="domain" description="Ribosomal protein L9" evidence="9">
    <location>
        <begin position="13"/>
        <end position="40"/>
    </location>
</feature>
<dbReference type="InterPro" id="IPR036791">
    <property type="entry name" value="Ribosomal_bL9_C_sf"/>
</dbReference>
<feature type="compositionally biased region" description="Acidic residues" evidence="8">
    <location>
        <begin position="170"/>
        <end position="196"/>
    </location>
</feature>
<dbReference type="OrthoDB" id="9788336at2"/>
<dbReference type="GO" id="GO:0005840">
    <property type="term" value="C:ribosome"/>
    <property type="evidence" value="ECO:0007669"/>
    <property type="project" value="UniProtKB-KW"/>
</dbReference>
<dbReference type="SUPFAM" id="SSF55653">
    <property type="entry name" value="Ribosomal protein L9 C-domain"/>
    <property type="match status" value="1"/>
</dbReference>
<comment type="function">
    <text evidence="7">Binds to the 23S rRNA.</text>
</comment>
<dbReference type="NCBIfam" id="TIGR00158">
    <property type="entry name" value="L9"/>
    <property type="match status" value="1"/>
</dbReference>
<gene>
    <name evidence="7" type="primary">rplI</name>
</gene>
<keyword evidence="3 7" id="KW-0694">RNA-binding</keyword>
<reference evidence="10" key="1">
    <citation type="journal article" date="2015" name="Proc. Natl. Acad. Sci. U.S.A.">
        <title>Bacterial clade with the ribosomal RNA operon on a small plasmid rather than the chromosome.</title>
        <authorList>
            <person name="Anda M."/>
            <person name="Ohtsubo Y."/>
            <person name="Okubo T."/>
            <person name="Sugawara M."/>
            <person name="Nagata Y."/>
            <person name="Tsuda M."/>
            <person name="Minamisawa K."/>
            <person name="Mitsui H."/>
        </authorList>
    </citation>
    <scope>NUCLEOTIDE SEQUENCE</scope>
    <source>
        <strain evidence="10">JCM 14755</strain>
    </source>
</reference>
<evidence type="ECO:0000256" key="3">
    <source>
        <dbReference type="ARBA" id="ARBA00022884"/>
    </source>
</evidence>
<dbReference type="GO" id="GO:0003735">
    <property type="term" value="F:structural constituent of ribosome"/>
    <property type="evidence" value="ECO:0007669"/>
    <property type="project" value="InterPro"/>
</dbReference>
<dbReference type="InterPro" id="IPR036935">
    <property type="entry name" value="Ribosomal_bL9_N_sf"/>
</dbReference>
<evidence type="ECO:0000256" key="6">
    <source>
        <dbReference type="ARBA" id="ARBA00035292"/>
    </source>
</evidence>